<organism evidence="1 2">
    <name type="scientific">Curvibacter microcysteis</name>
    <dbReference type="NCBI Taxonomy" id="3026419"/>
    <lineage>
        <taxon>Bacteria</taxon>
        <taxon>Pseudomonadati</taxon>
        <taxon>Pseudomonadota</taxon>
        <taxon>Betaproteobacteria</taxon>
        <taxon>Burkholderiales</taxon>
        <taxon>Comamonadaceae</taxon>
        <taxon>Curvibacter</taxon>
    </lineage>
</organism>
<gene>
    <name evidence="1" type="ORF">PSQ39_01265</name>
</gene>
<accession>A0ABT5MA34</accession>
<reference evidence="1 2" key="1">
    <citation type="submission" date="2023-02" db="EMBL/GenBank/DDBJ databases">
        <title>Bacterial whole genome sequence for Curvibacter sp. HBC28.</title>
        <authorList>
            <person name="Le V."/>
            <person name="Ko S.-R."/>
            <person name="Ahn C.-Y."/>
            <person name="Oh H.-M."/>
        </authorList>
    </citation>
    <scope>NUCLEOTIDE SEQUENCE [LARGE SCALE GENOMIC DNA]</scope>
    <source>
        <strain evidence="1 2">HBC28</strain>
    </source>
</reference>
<dbReference type="EMBL" id="JAQSIO010000001">
    <property type="protein sequence ID" value="MDD0813250.1"/>
    <property type="molecule type" value="Genomic_DNA"/>
</dbReference>
<comment type="caution">
    <text evidence="1">The sequence shown here is derived from an EMBL/GenBank/DDBJ whole genome shotgun (WGS) entry which is preliminary data.</text>
</comment>
<keyword evidence="2" id="KW-1185">Reference proteome</keyword>
<dbReference type="Proteomes" id="UP001528672">
    <property type="component" value="Unassembled WGS sequence"/>
</dbReference>
<evidence type="ECO:0000313" key="1">
    <source>
        <dbReference type="EMBL" id="MDD0813250.1"/>
    </source>
</evidence>
<protein>
    <submittedName>
        <fullName evidence="1">Uncharacterized protein</fullName>
    </submittedName>
</protein>
<proteinExistence type="predicted"/>
<sequence>MSTAIRLLSPVLCRARLWLMPRLCLLALVWPVAGRAELATQIDAERAVWADLSGEAHLGEVLEQAFQPATTIVPRGYSPTDSQIE</sequence>
<evidence type="ECO:0000313" key="2">
    <source>
        <dbReference type="Proteomes" id="UP001528672"/>
    </source>
</evidence>
<name>A0ABT5MA34_9BURK</name>
<dbReference type="RefSeq" id="WP_273924779.1">
    <property type="nucleotide sequence ID" value="NZ_JAQSIO010000001.1"/>
</dbReference>